<evidence type="ECO:0000256" key="1">
    <source>
        <dbReference type="ARBA" id="ARBA00022741"/>
    </source>
</evidence>
<sequence length="95" mass="10929">MPWRMMLTIISRWITKRMISKALQVILNNSDRVFYMELVKVIDLSDVIVEVLDARHPLGTRCVDMENEVLNSGPNKNLVLSIITLPRSLNLLPLI</sequence>
<dbReference type="Proteomes" id="UP001443914">
    <property type="component" value="Unassembled WGS sequence"/>
</dbReference>
<comment type="caution">
    <text evidence="3">The sequence shown here is derived from an EMBL/GenBank/DDBJ whole genome shotgun (WGS) entry which is preliminary data.</text>
</comment>
<dbReference type="PANTHER" id="PTHR11089">
    <property type="entry name" value="GTP-BINDING PROTEIN-RELATED"/>
    <property type="match status" value="1"/>
</dbReference>
<keyword evidence="4" id="KW-1185">Reference proteome</keyword>
<evidence type="ECO:0000313" key="3">
    <source>
        <dbReference type="EMBL" id="KAK9733855.1"/>
    </source>
</evidence>
<evidence type="ECO:0000256" key="2">
    <source>
        <dbReference type="ARBA" id="ARBA00023134"/>
    </source>
</evidence>
<protein>
    <submittedName>
        <fullName evidence="3">Uncharacterized protein</fullName>
    </submittedName>
</protein>
<keyword evidence="1" id="KW-0547">Nucleotide-binding</keyword>
<keyword evidence="2" id="KW-0342">GTP-binding</keyword>
<dbReference type="Gene3D" id="3.40.50.300">
    <property type="entry name" value="P-loop containing nucleotide triphosphate hydrolases"/>
    <property type="match status" value="1"/>
</dbReference>
<accession>A0AAW1LJ17</accession>
<dbReference type="InterPro" id="IPR027417">
    <property type="entry name" value="P-loop_NTPase"/>
</dbReference>
<gene>
    <name evidence="3" type="ORF">RND81_04G097000</name>
</gene>
<dbReference type="PANTHER" id="PTHR11089:SF30">
    <property type="entry name" value="GUANINE NUCLEOTIDE-BINDING PROTEIN-LIKE 3 HOMOLOG"/>
    <property type="match status" value="1"/>
</dbReference>
<name>A0AAW1LJ17_SAPOF</name>
<dbReference type="AlphaFoldDB" id="A0AAW1LJ17"/>
<dbReference type="InterPro" id="IPR050755">
    <property type="entry name" value="TRAFAC_YlqF/YawG_RiboMat"/>
</dbReference>
<reference evidence="3" key="1">
    <citation type="submission" date="2024-03" db="EMBL/GenBank/DDBJ databases">
        <title>WGS assembly of Saponaria officinalis var. Norfolk2.</title>
        <authorList>
            <person name="Jenkins J."/>
            <person name="Shu S."/>
            <person name="Grimwood J."/>
            <person name="Barry K."/>
            <person name="Goodstein D."/>
            <person name="Schmutz J."/>
            <person name="Leebens-Mack J."/>
            <person name="Osbourn A."/>
        </authorList>
    </citation>
    <scope>NUCLEOTIDE SEQUENCE [LARGE SCALE GENOMIC DNA]</scope>
    <source>
        <strain evidence="3">JIC</strain>
    </source>
</reference>
<dbReference type="GO" id="GO:0005730">
    <property type="term" value="C:nucleolus"/>
    <property type="evidence" value="ECO:0007669"/>
    <property type="project" value="TreeGrafter"/>
</dbReference>
<organism evidence="3 4">
    <name type="scientific">Saponaria officinalis</name>
    <name type="common">Common soapwort</name>
    <name type="synonym">Lychnis saponaria</name>
    <dbReference type="NCBI Taxonomy" id="3572"/>
    <lineage>
        <taxon>Eukaryota</taxon>
        <taxon>Viridiplantae</taxon>
        <taxon>Streptophyta</taxon>
        <taxon>Embryophyta</taxon>
        <taxon>Tracheophyta</taxon>
        <taxon>Spermatophyta</taxon>
        <taxon>Magnoliopsida</taxon>
        <taxon>eudicotyledons</taxon>
        <taxon>Gunneridae</taxon>
        <taxon>Pentapetalae</taxon>
        <taxon>Caryophyllales</taxon>
        <taxon>Caryophyllaceae</taxon>
        <taxon>Caryophylleae</taxon>
        <taxon>Saponaria</taxon>
    </lineage>
</organism>
<evidence type="ECO:0000313" key="4">
    <source>
        <dbReference type="Proteomes" id="UP001443914"/>
    </source>
</evidence>
<proteinExistence type="predicted"/>
<dbReference type="GO" id="GO:0005525">
    <property type="term" value="F:GTP binding"/>
    <property type="evidence" value="ECO:0007669"/>
    <property type="project" value="UniProtKB-KW"/>
</dbReference>
<dbReference type="EMBL" id="JBDFQZ010000004">
    <property type="protein sequence ID" value="KAK9733855.1"/>
    <property type="molecule type" value="Genomic_DNA"/>
</dbReference>